<keyword evidence="3" id="KW-1185">Reference proteome</keyword>
<dbReference type="Proteomes" id="UP000198870">
    <property type="component" value="Unassembled WGS sequence"/>
</dbReference>
<keyword evidence="1" id="KW-0472">Membrane</keyword>
<keyword evidence="1" id="KW-1133">Transmembrane helix</keyword>
<proteinExistence type="predicted"/>
<keyword evidence="1" id="KW-0812">Transmembrane</keyword>
<dbReference type="STRING" id="419481.SAMN05216233_109136"/>
<feature type="transmembrane region" description="Helical" evidence="1">
    <location>
        <begin position="12"/>
        <end position="36"/>
    </location>
</feature>
<accession>A0A1G5G0Z8</accession>
<name>A0A1G5G0Z8_9BACT</name>
<evidence type="ECO:0000313" key="3">
    <source>
        <dbReference type="Proteomes" id="UP000198870"/>
    </source>
</evidence>
<organism evidence="2 3">
    <name type="scientific">Desulfoluna spongiiphila</name>
    <dbReference type="NCBI Taxonomy" id="419481"/>
    <lineage>
        <taxon>Bacteria</taxon>
        <taxon>Pseudomonadati</taxon>
        <taxon>Thermodesulfobacteriota</taxon>
        <taxon>Desulfobacteria</taxon>
        <taxon>Desulfobacterales</taxon>
        <taxon>Desulfolunaceae</taxon>
        <taxon>Desulfoluna</taxon>
    </lineage>
</organism>
<sequence>MAGKMNTLKIVTAALTITAFTIGDGILTALVILAAISKWG</sequence>
<evidence type="ECO:0000256" key="1">
    <source>
        <dbReference type="SAM" id="Phobius"/>
    </source>
</evidence>
<reference evidence="2 3" key="1">
    <citation type="submission" date="2016-10" db="EMBL/GenBank/DDBJ databases">
        <authorList>
            <person name="de Groot N.N."/>
        </authorList>
    </citation>
    <scope>NUCLEOTIDE SEQUENCE [LARGE SCALE GENOMIC DNA]</scope>
    <source>
        <strain evidence="2 3">AA1</strain>
    </source>
</reference>
<protein>
    <submittedName>
        <fullName evidence="2">Uncharacterized protein</fullName>
    </submittedName>
</protein>
<dbReference type="EMBL" id="FMUX01000009">
    <property type="protein sequence ID" value="SCY45203.1"/>
    <property type="molecule type" value="Genomic_DNA"/>
</dbReference>
<gene>
    <name evidence="2" type="ORF">SAMN05216233_109136</name>
</gene>
<evidence type="ECO:0000313" key="2">
    <source>
        <dbReference type="EMBL" id="SCY45203.1"/>
    </source>
</evidence>
<dbReference type="AlphaFoldDB" id="A0A1G5G0Z8"/>